<accession>A0ABS7EX97</accession>
<protein>
    <submittedName>
        <fullName evidence="3">FAD binding domain-containing protein</fullName>
    </submittedName>
</protein>
<evidence type="ECO:0000313" key="3">
    <source>
        <dbReference type="EMBL" id="MBW8267977.1"/>
    </source>
</evidence>
<proteinExistence type="predicted"/>
<organism evidence="3 4">
    <name type="scientific">Caldovatus aquaticus</name>
    <dbReference type="NCBI Taxonomy" id="2865671"/>
    <lineage>
        <taxon>Bacteria</taxon>
        <taxon>Pseudomonadati</taxon>
        <taxon>Pseudomonadota</taxon>
        <taxon>Alphaproteobacteria</taxon>
        <taxon>Acetobacterales</taxon>
        <taxon>Roseomonadaceae</taxon>
        <taxon>Caldovatus</taxon>
    </lineage>
</organism>
<feature type="domain" description="FAD-binding" evidence="1">
    <location>
        <begin position="300"/>
        <end position="367"/>
    </location>
</feature>
<dbReference type="InterPro" id="IPR053212">
    <property type="entry name" value="DHP_3-monooxygenase"/>
</dbReference>
<dbReference type="Gene3D" id="3.50.50.60">
    <property type="entry name" value="FAD/NAD(P)-binding domain"/>
    <property type="match status" value="2"/>
</dbReference>
<evidence type="ECO:0000259" key="2">
    <source>
        <dbReference type="Pfam" id="PF22607"/>
    </source>
</evidence>
<dbReference type="InterPro" id="IPR054707">
    <property type="entry name" value="DhpH_subs-bd"/>
</dbReference>
<dbReference type="PANTHER" id="PTHR47469">
    <property type="entry name" value="MONOOXYGENASE-LIKE"/>
    <property type="match status" value="1"/>
</dbReference>
<reference evidence="3 4" key="1">
    <citation type="submission" date="2021-08" db="EMBL/GenBank/DDBJ databases">
        <title>Caldovatus sediminis gen. nov., sp. nov., a moderately thermophilic bacterium isolated from a hot spring.</title>
        <authorList>
            <person name="Hu C.-J."/>
            <person name="Li W.-J."/>
            <person name="Xian W.-D."/>
        </authorList>
    </citation>
    <scope>NUCLEOTIDE SEQUENCE [LARGE SCALE GENOMIC DNA]</scope>
    <source>
        <strain evidence="3 4">SYSU G05006</strain>
    </source>
</reference>
<gene>
    <name evidence="3" type="ORF">K1J50_00570</name>
</gene>
<dbReference type="InterPro" id="IPR002938">
    <property type="entry name" value="FAD-bd"/>
</dbReference>
<dbReference type="RefSeq" id="WP_220115484.1">
    <property type="nucleotide sequence ID" value="NZ_JAHZUY010000001.1"/>
</dbReference>
<dbReference type="SUPFAM" id="SSF51905">
    <property type="entry name" value="FAD/NAD(P)-binding domain"/>
    <property type="match status" value="1"/>
</dbReference>
<dbReference type="PANTHER" id="PTHR47469:SF2">
    <property type="entry name" value="OS06G0597600 PROTEIN"/>
    <property type="match status" value="1"/>
</dbReference>
<sequence>MPLPSPRRALIAGGSMAGLIAAHLLLRRGWDVQVFERVEAPLTSRGAGIVTHPALWRALEACGLDPTRDLGVAVRIRRVFGRDGRLLGERECPQVFTAWDRLFRLLRDAFPDARYHAGQAVEEVAQDADRVRARINGETVEAALLVGADGIRSTVRGLLLPEAQPRYAGYVGWRGLIAEAALPPAVHADLFEGMCFCLPPGEQMVGYPVAGPDNDLRPGHRRYNTVWYRPADEASELPALLTDETGRQHEGSIPPPLIARATVAAMREAAERLLAPQFATLVRLTPQPFLQPIYDLESPRMALGRVALIGDAAFVARPHVGAGVTKAAEDAEALAAALDAAGGDVPAALARFEAARLPRNRRVIERARELGRCIAAAGRPADETVREPSVLMRDIAVVDFLDAA</sequence>
<dbReference type="SUPFAM" id="SSF54373">
    <property type="entry name" value="FAD-linked reductases, C-terminal domain"/>
    <property type="match status" value="1"/>
</dbReference>
<dbReference type="InterPro" id="IPR036188">
    <property type="entry name" value="FAD/NAD-bd_sf"/>
</dbReference>
<evidence type="ECO:0000259" key="1">
    <source>
        <dbReference type="Pfam" id="PF01494"/>
    </source>
</evidence>
<feature type="domain" description="2,6-dihydroxypyridine 3-monooxygenase substrate binding" evidence="2">
    <location>
        <begin position="167"/>
        <end position="295"/>
    </location>
</feature>
<comment type="caution">
    <text evidence="3">The sequence shown here is derived from an EMBL/GenBank/DDBJ whole genome shotgun (WGS) entry which is preliminary data.</text>
</comment>
<dbReference type="PRINTS" id="PR00420">
    <property type="entry name" value="RNGMNOXGNASE"/>
</dbReference>
<dbReference type="Pfam" id="PF01494">
    <property type="entry name" value="FAD_binding_3"/>
    <property type="match status" value="1"/>
</dbReference>
<dbReference type="EMBL" id="JAHZUY010000001">
    <property type="protein sequence ID" value="MBW8267977.1"/>
    <property type="molecule type" value="Genomic_DNA"/>
</dbReference>
<keyword evidence="4" id="KW-1185">Reference proteome</keyword>
<dbReference type="Pfam" id="PF22607">
    <property type="entry name" value="FAD_binding-like"/>
    <property type="match status" value="1"/>
</dbReference>
<dbReference type="NCBIfam" id="NF005566">
    <property type="entry name" value="PRK07236.1"/>
    <property type="match status" value="1"/>
</dbReference>
<name>A0ABS7EX97_9PROT</name>
<dbReference type="Proteomes" id="UP001519924">
    <property type="component" value="Unassembled WGS sequence"/>
</dbReference>
<evidence type="ECO:0000313" key="4">
    <source>
        <dbReference type="Proteomes" id="UP001519924"/>
    </source>
</evidence>